<dbReference type="Proteomes" id="UP000215405">
    <property type="component" value="Unassembled WGS sequence"/>
</dbReference>
<protein>
    <recommendedName>
        <fullName evidence="3">Protein ImuA</fullName>
    </recommendedName>
</protein>
<dbReference type="SUPFAM" id="SSF52540">
    <property type="entry name" value="P-loop containing nucleoside triphosphate hydrolases"/>
    <property type="match status" value="1"/>
</dbReference>
<accession>A0A231UY03</accession>
<dbReference type="AlphaFoldDB" id="A0A231UY03"/>
<proteinExistence type="predicted"/>
<reference evidence="2" key="1">
    <citation type="journal article" date="2017" name="Int. J. Syst. Evol. Microbiol.">
        <title>Notoacmeibacter marinus gen. nov., sp. nov., isolated from the gut of a limpet and proposal of Notoacmeibacteraceae fam. nov. in the order Rhizobiales of the class Alphaproteobacteria.</title>
        <authorList>
            <person name="Huang Z."/>
            <person name="Guo F."/>
            <person name="Lai Q."/>
        </authorList>
    </citation>
    <scope>NUCLEOTIDE SEQUENCE [LARGE SCALE GENOMIC DNA]</scope>
    <source>
        <strain evidence="2">XMTR2A4</strain>
    </source>
</reference>
<dbReference type="Gene3D" id="3.40.50.300">
    <property type="entry name" value="P-loop containing nucleotide triphosphate hydrolases"/>
    <property type="match status" value="1"/>
</dbReference>
<dbReference type="EMBL" id="NBYO01000002">
    <property type="protein sequence ID" value="OXT00772.1"/>
    <property type="molecule type" value="Genomic_DNA"/>
</dbReference>
<organism evidence="1 2">
    <name type="scientific">Notoacmeibacter marinus</name>
    <dbReference type="NCBI Taxonomy" id="1876515"/>
    <lineage>
        <taxon>Bacteria</taxon>
        <taxon>Pseudomonadati</taxon>
        <taxon>Pseudomonadota</taxon>
        <taxon>Alphaproteobacteria</taxon>
        <taxon>Hyphomicrobiales</taxon>
        <taxon>Notoacmeibacteraceae</taxon>
        <taxon>Notoacmeibacter</taxon>
    </lineage>
</organism>
<name>A0A231UY03_9HYPH</name>
<comment type="caution">
    <text evidence="1">The sequence shown here is derived from an EMBL/GenBank/DDBJ whole genome shotgun (WGS) entry which is preliminary data.</text>
</comment>
<dbReference type="InterPro" id="IPR027417">
    <property type="entry name" value="P-loop_NTPase"/>
</dbReference>
<gene>
    <name evidence="1" type="ORF">B7H23_11895</name>
</gene>
<evidence type="ECO:0000313" key="2">
    <source>
        <dbReference type="Proteomes" id="UP000215405"/>
    </source>
</evidence>
<dbReference type="RefSeq" id="WP_193791514.1">
    <property type="nucleotide sequence ID" value="NZ_NBYO01000002.1"/>
</dbReference>
<evidence type="ECO:0000313" key="1">
    <source>
        <dbReference type="EMBL" id="OXT00772.1"/>
    </source>
</evidence>
<evidence type="ECO:0008006" key="3">
    <source>
        <dbReference type="Google" id="ProtNLM"/>
    </source>
</evidence>
<keyword evidence="2" id="KW-1185">Reference proteome</keyword>
<sequence>MTGFRPRFSARQPFAPVPLPDGRARLAEAFSTRPSDGASTGFVLAHLRAAEQPFLWITDRLSLIETGEPYCLTIPFIRARLAKPADVLTAAEEGLRCGALSAVVAELWGNPKALDFTASKRLAMRAETSGIPCWLIRHGASADLSAARERWRLQSLPSSPLPDDAKAPGGPLWHAELFRSRERRPGHWVASYDRAAHRLDLVPALSDGALDAAAQAPARRAAS</sequence>